<evidence type="ECO:0008006" key="4">
    <source>
        <dbReference type="Google" id="ProtNLM"/>
    </source>
</evidence>
<keyword evidence="3" id="KW-1185">Reference proteome</keyword>
<dbReference type="OrthoDB" id="3600083at2759"/>
<feature type="compositionally biased region" description="Basic and acidic residues" evidence="1">
    <location>
        <begin position="225"/>
        <end position="244"/>
    </location>
</feature>
<comment type="caution">
    <text evidence="2">The sequence shown here is derived from an EMBL/GenBank/DDBJ whole genome shotgun (WGS) entry which is preliminary data.</text>
</comment>
<feature type="compositionally biased region" description="Basic and acidic residues" evidence="1">
    <location>
        <begin position="87"/>
        <end position="99"/>
    </location>
</feature>
<gene>
    <name evidence="2" type="ORF">D0Z07_8789</name>
</gene>
<feature type="region of interest" description="Disordered" evidence="1">
    <location>
        <begin position="554"/>
        <end position="582"/>
    </location>
</feature>
<feature type="region of interest" description="Disordered" evidence="1">
    <location>
        <begin position="1"/>
        <end position="99"/>
    </location>
</feature>
<proteinExistence type="predicted"/>
<evidence type="ECO:0000256" key="1">
    <source>
        <dbReference type="SAM" id="MobiDB-lite"/>
    </source>
</evidence>
<feature type="region of interest" description="Disordered" evidence="1">
    <location>
        <begin position="139"/>
        <end position="512"/>
    </location>
</feature>
<dbReference type="AlphaFoldDB" id="A0A9P6SKD7"/>
<feature type="compositionally biased region" description="Basic and acidic residues" evidence="1">
    <location>
        <begin position="427"/>
        <end position="437"/>
    </location>
</feature>
<feature type="compositionally biased region" description="Low complexity" evidence="1">
    <location>
        <begin position="213"/>
        <end position="222"/>
    </location>
</feature>
<dbReference type="EMBL" id="VNKQ01000018">
    <property type="protein sequence ID" value="KAG0645712.1"/>
    <property type="molecule type" value="Genomic_DNA"/>
</dbReference>
<feature type="compositionally biased region" description="Polar residues" evidence="1">
    <location>
        <begin position="157"/>
        <end position="173"/>
    </location>
</feature>
<name>A0A9P6SKD7_9HELO</name>
<feature type="compositionally biased region" description="Acidic residues" evidence="1">
    <location>
        <begin position="495"/>
        <end position="505"/>
    </location>
</feature>
<accession>A0A9P6SKD7</accession>
<dbReference type="Proteomes" id="UP000785200">
    <property type="component" value="Unassembled WGS sequence"/>
</dbReference>
<protein>
    <recommendedName>
        <fullName evidence="4">Mucin-7 protein</fullName>
    </recommendedName>
</protein>
<evidence type="ECO:0000313" key="2">
    <source>
        <dbReference type="EMBL" id="KAG0645712.1"/>
    </source>
</evidence>
<organism evidence="2 3">
    <name type="scientific">Hyphodiscus hymeniophilus</name>
    <dbReference type="NCBI Taxonomy" id="353542"/>
    <lineage>
        <taxon>Eukaryota</taxon>
        <taxon>Fungi</taxon>
        <taxon>Dikarya</taxon>
        <taxon>Ascomycota</taxon>
        <taxon>Pezizomycotina</taxon>
        <taxon>Leotiomycetes</taxon>
        <taxon>Helotiales</taxon>
        <taxon>Hyphodiscaceae</taxon>
        <taxon>Hyphodiscus</taxon>
    </lineage>
</organism>
<evidence type="ECO:0000313" key="3">
    <source>
        <dbReference type="Proteomes" id="UP000785200"/>
    </source>
</evidence>
<feature type="compositionally biased region" description="Low complexity" evidence="1">
    <location>
        <begin position="255"/>
        <end position="268"/>
    </location>
</feature>
<feature type="compositionally biased region" description="Low complexity" evidence="1">
    <location>
        <begin position="298"/>
        <end position="316"/>
    </location>
</feature>
<feature type="compositionally biased region" description="Polar residues" evidence="1">
    <location>
        <begin position="317"/>
        <end position="347"/>
    </location>
</feature>
<reference evidence="2" key="1">
    <citation type="submission" date="2019-07" db="EMBL/GenBank/DDBJ databases">
        <title>Hyphodiscus hymeniophilus genome sequencing and assembly.</title>
        <authorList>
            <person name="Kramer G."/>
            <person name="Nodwell J."/>
        </authorList>
    </citation>
    <scope>NUCLEOTIDE SEQUENCE</scope>
    <source>
        <strain evidence="2">ATCC 34498</strain>
    </source>
</reference>
<sequence>MSSGVRNLRAMFENKDVSTSPPDRGRSPTGSIGPGSNGTSPRPLSKVRTSFVAVERSGQTGSQMGLKRENSGEPSMAKRRTSFSINEDEHPKMTAERKQSIASEYEARKNSTMVEETIPEVAVETPSIEVDKQLGEVIKATKNPKSPNAGLDLKKTAASNAHTNGSIKSATTEKTVDKAPSSRFTARPTPISTAKTSTAPKSSPKTVKHAVAPKTPKTPTTPRGRTKESVKEQEQKSEKKENKPHASSYPSKPISKPAASTTSASSKTRIPPSPPQTGFVKPKPRSPTRPVKLPASLTAHTASSGSKGGAAPAATSRQSLSRASGNSQATNPLQTQLTLSRSPSRVSVATAPKSLTRKPSTLSRAPSRPSLGPPPSQLKKQPSRQSLPPAPTDEGFLARMMRPTTSSASKTAEKTPPKRAQSVKRPVTRDGPSKTEVSKAAAPKMGTLVTKPASSSTPEKVKEGSKSGPVEVSKPEIPGVPTIPNAHAQGTGGADAEENISEEAEAPNTDAEKINIAEPESGVEAPFSAIPANVPEVESVSEKPAPMEDVLAAPQNPATKEEAPVVEEPVIQDEEEQVSQKTEDVEAVKEVLETSNPAPAPVPVKAVEVEIPEEVEAAEDPEDIKAREEIAKLNAEVLRASTEEEDVE</sequence>
<feature type="compositionally biased region" description="Low complexity" evidence="1">
    <location>
        <begin position="192"/>
        <end position="205"/>
    </location>
</feature>